<proteinExistence type="inferred from homology"/>
<dbReference type="InterPro" id="IPR012337">
    <property type="entry name" value="RNaseH-like_sf"/>
</dbReference>
<dbReference type="EMBL" id="MPKA01000086">
    <property type="protein sequence ID" value="OLU45327.1"/>
    <property type="molecule type" value="Genomic_DNA"/>
</dbReference>
<keyword evidence="7" id="KW-0347">Helicase</keyword>
<dbReference type="GO" id="GO:0004386">
    <property type="term" value="F:helicase activity"/>
    <property type="evidence" value="ECO:0007669"/>
    <property type="project" value="UniProtKB-KW"/>
</dbReference>
<dbReference type="Proteomes" id="UP000186705">
    <property type="component" value="Unassembled WGS sequence"/>
</dbReference>
<keyword evidence="2 5" id="KW-0690">Ribosome biogenesis</keyword>
<keyword evidence="3 5" id="KW-0540">Nuclease</keyword>
<keyword evidence="1 5" id="KW-0963">Cytoplasm</keyword>
<sequence length="141" mass="15723">MAKIIGLDLGSKTCGIAISDALQMIARALTTVRFESDDYEACLQEVLKILQEQKVKEVVLGLPKHMNGDIGVRGQISIDFSKMLEEHGIQVKLWDERLTTVSAERLLIQGDVSRKKRKKIIDQMAAVQILQSYLDHKGGGF</sequence>
<evidence type="ECO:0000256" key="4">
    <source>
        <dbReference type="ARBA" id="ARBA00022801"/>
    </source>
</evidence>
<dbReference type="InterPro" id="IPR005227">
    <property type="entry name" value="YqgF"/>
</dbReference>
<evidence type="ECO:0000256" key="1">
    <source>
        <dbReference type="ARBA" id="ARBA00022490"/>
    </source>
</evidence>
<comment type="similarity">
    <text evidence="5">Belongs to the YqgF HJR family.</text>
</comment>
<dbReference type="GO" id="GO:0004518">
    <property type="term" value="F:nuclease activity"/>
    <property type="evidence" value="ECO:0007669"/>
    <property type="project" value="UniProtKB-KW"/>
</dbReference>
<dbReference type="SMART" id="SM00732">
    <property type="entry name" value="YqgFc"/>
    <property type="match status" value="1"/>
</dbReference>
<dbReference type="NCBIfam" id="TIGR00250">
    <property type="entry name" value="RNAse_H_YqgF"/>
    <property type="match status" value="1"/>
</dbReference>
<dbReference type="PANTHER" id="PTHR33317">
    <property type="entry name" value="POLYNUCLEOTIDYL TRANSFERASE, RIBONUCLEASE H-LIKE SUPERFAMILY PROTEIN"/>
    <property type="match status" value="1"/>
</dbReference>
<comment type="caution">
    <text evidence="7">The sequence shown here is derived from an EMBL/GenBank/DDBJ whole genome shotgun (WGS) entry which is preliminary data.</text>
</comment>
<dbReference type="GO" id="GO:0005829">
    <property type="term" value="C:cytosol"/>
    <property type="evidence" value="ECO:0007669"/>
    <property type="project" value="TreeGrafter"/>
</dbReference>
<accession>A0A1U7NL55</accession>
<comment type="subcellular location">
    <subcellularLocation>
        <location evidence="5">Cytoplasm</location>
    </subcellularLocation>
</comment>
<dbReference type="GeneID" id="78275957"/>
<dbReference type="InterPro" id="IPR037027">
    <property type="entry name" value="YqgF/RNaseH-like_dom_sf"/>
</dbReference>
<dbReference type="PANTHER" id="PTHR33317:SF4">
    <property type="entry name" value="POLYNUCLEOTIDYL TRANSFERASE, RIBONUCLEASE H-LIKE SUPERFAMILY PROTEIN"/>
    <property type="match status" value="1"/>
</dbReference>
<dbReference type="RefSeq" id="WP_076341811.1">
    <property type="nucleotide sequence ID" value="NZ_CAJTMI010000006.1"/>
</dbReference>
<feature type="domain" description="YqgF/RNase H-like" evidence="6">
    <location>
        <begin position="2"/>
        <end position="103"/>
    </location>
</feature>
<organism evidence="7 8">
    <name type="scientific">Dubosiella newyorkensis</name>
    <dbReference type="NCBI Taxonomy" id="1862672"/>
    <lineage>
        <taxon>Bacteria</taxon>
        <taxon>Bacillati</taxon>
        <taxon>Bacillota</taxon>
        <taxon>Erysipelotrichia</taxon>
        <taxon>Erysipelotrichales</taxon>
        <taxon>Erysipelotrichaceae</taxon>
        <taxon>Dubosiella</taxon>
    </lineage>
</organism>
<evidence type="ECO:0000256" key="2">
    <source>
        <dbReference type="ARBA" id="ARBA00022517"/>
    </source>
</evidence>
<dbReference type="GO" id="GO:0000967">
    <property type="term" value="P:rRNA 5'-end processing"/>
    <property type="evidence" value="ECO:0007669"/>
    <property type="project" value="UniProtKB-UniRule"/>
</dbReference>
<evidence type="ECO:0000256" key="5">
    <source>
        <dbReference type="HAMAP-Rule" id="MF_00651"/>
    </source>
</evidence>
<comment type="function">
    <text evidence="5">Could be a nuclease involved in processing of the 5'-end of pre-16S rRNA.</text>
</comment>
<dbReference type="HAMAP" id="MF_00651">
    <property type="entry name" value="Nuclease_YqgF"/>
    <property type="match status" value="1"/>
</dbReference>
<dbReference type="Pfam" id="PF03652">
    <property type="entry name" value="RuvX"/>
    <property type="match status" value="1"/>
</dbReference>
<dbReference type="InterPro" id="IPR006641">
    <property type="entry name" value="YqgF/RNaseH-like_dom"/>
</dbReference>
<dbReference type="SUPFAM" id="SSF53098">
    <property type="entry name" value="Ribonuclease H-like"/>
    <property type="match status" value="1"/>
</dbReference>
<dbReference type="GO" id="GO:0016788">
    <property type="term" value="F:hydrolase activity, acting on ester bonds"/>
    <property type="evidence" value="ECO:0007669"/>
    <property type="project" value="UniProtKB-UniRule"/>
</dbReference>
<evidence type="ECO:0000259" key="6">
    <source>
        <dbReference type="SMART" id="SM00732"/>
    </source>
</evidence>
<dbReference type="Gene3D" id="3.30.420.140">
    <property type="entry name" value="YqgF/RNase H-like domain"/>
    <property type="match status" value="1"/>
</dbReference>
<dbReference type="STRING" id="1862672.BO225_08395"/>
<evidence type="ECO:0000313" key="7">
    <source>
        <dbReference type="EMBL" id="OLU45327.1"/>
    </source>
</evidence>
<protein>
    <recommendedName>
        <fullName evidence="5">Putative pre-16S rRNA nuclease</fullName>
        <ecNumber evidence="5">3.1.-.-</ecNumber>
    </recommendedName>
</protein>
<reference evidence="7 8" key="1">
    <citation type="submission" date="2016-11" db="EMBL/GenBank/DDBJ databases">
        <title>Description of two novel members of the family Erysipelotrichaceae: Ileibacterium lipovorans gen. nov., sp. nov. and Dubosiella newyorkensis, gen. nov., sp. nov.</title>
        <authorList>
            <person name="Cox L.M."/>
            <person name="Sohn J."/>
            <person name="Tyrrell K.L."/>
            <person name="Citron D.M."/>
            <person name="Lawson P.A."/>
            <person name="Patel N.B."/>
            <person name="Iizumi T."/>
            <person name="Perez-Perez G.I."/>
            <person name="Goldstein E.J."/>
            <person name="Blaser M.J."/>
        </authorList>
    </citation>
    <scope>NUCLEOTIDE SEQUENCE [LARGE SCALE GENOMIC DNA]</scope>
    <source>
        <strain evidence="7 8">NYU-BL-A4</strain>
    </source>
</reference>
<gene>
    <name evidence="7" type="ORF">BO225_08395</name>
</gene>
<evidence type="ECO:0000313" key="8">
    <source>
        <dbReference type="Proteomes" id="UP000186705"/>
    </source>
</evidence>
<keyword evidence="7" id="KW-0067">ATP-binding</keyword>
<dbReference type="EC" id="3.1.-.-" evidence="5"/>
<evidence type="ECO:0000256" key="3">
    <source>
        <dbReference type="ARBA" id="ARBA00022722"/>
    </source>
</evidence>
<dbReference type="OrthoDB" id="9796140at2"/>
<keyword evidence="7" id="KW-0547">Nucleotide-binding</keyword>
<dbReference type="CDD" id="cd16964">
    <property type="entry name" value="YqgF"/>
    <property type="match status" value="1"/>
</dbReference>
<keyword evidence="4 5" id="KW-0378">Hydrolase</keyword>
<name>A0A1U7NL55_9FIRM</name>
<keyword evidence="8" id="KW-1185">Reference proteome</keyword>
<dbReference type="AlphaFoldDB" id="A0A1U7NL55"/>